<dbReference type="PROSITE" id="PS00622">
    <property type="entry name" value="HTH_LUXR_1"/>
    <property type="match status" value="1"/>
</dbReference>
<protein>
    <submittedName>
        <fullName evidence="6">Response regulator transcription factor</fullName>
    </submittedName>
</protein>
<keyword evidence="2" id="KW-0238">DNA-binding</keyword>
<comment type="caution">
    <text evidence="6">The sequence shown here is derived from an EMBL/GenBank/DDBJ whole genome shotgun (WGS) entry which is preliminary data.</text>
</comment>
<reference evidence="6 7" key="1">
    <citation type="submission" date="2020-04" db="EMBL/GenBank/DDBJ databases">
        <authorList>
            <person name="Yoon J."/>
        </authorList>
    </citation>
    <scope>NUCLEOTIDE SEQUENCE [LARGE SCALE GENOMIC DNA]</scope>
    <source>
        <strain evidence="6 7">KMU-115</strain>
    </source>
</reference>
<dbReference type="InterPro" id="IPR058245">
    <property type="entry name" value="NreC/VraR/RcsB-like_REC"/>
</dbReference>
<keyword evidence="1 3" id="KW-0597">Phosphoprotein</keyword>
<dbReference type="SUPFAM" id="SSF46894">
    <property type="entry name" value="C-terminal effector domain of the bipartite response regulators"/>
    <property type="match status" value="1"/>
</dbReference>
<evidence type="ECO:0000259" key="5">
    <source>
        <dbReference type="PROSITE" id="PS50110"/>
    </source>
</evidence>
<dbReference type="SMART" id="SM00448">
    <property type="entry name" value="REC"/>
    <property type="match status" value="1"/>
</dbReference>
<sequence length="196" mass="21158">MKLIIADDHVLLGQAVAATLKSEDHYDVAVAKSLPELLAALKETSFDIVMLDLKMPGMVGLPSVKQVCEATGDGNVVLFTGQVDRRFVADCQAIGVTGHIPKDLPLRSLDSALQLIHSGQPFLPIMASPDPAAADLTDRELHILRLAADGMTNKEIARDIAVSEVSIKMHMRNICRKLGARNRAHAAIIGRELLLI</sequence>
<name>A0A7X6GVR1_9RHOB</name>
<dbReference type="InterPro" id="IPR001789">
    <property type="entry name" value="Sig_transdc_resp-reg_receiver"/>
</dbReference>
<organism evidence="6 7">
    <name type="scientific">Roseicyclus persicicus</name>
    <dbReference type="NCBI Taxonomy" id="2650661"/>
    <lineage>
        <taxon>Bacteria</taxon>
        <taxon>Pseudomonadati</taxon>
        <taxon>Pseudomonadota</taxon>
        <taxon>Alphaproteobacteria</taxon>
        <taxon>Rhodobacterales</taxon>
        <taxon>Roseobacteraceae</taxon>
        <taxon>Roseicyclus</taxon>
    </lineage>
</organism>
<dbReference type="InterPro" id="IPR036388">
    <property type="entry name" value="WH-like_DNA-bd_sf"/>
</dbReference>
<evidence type="ECO:0000256" key="1">
    <source>
        <dbReference type="ARBA" id="ARBA00022553"/>
    </source>
</evidence>
<dbReference type="SUPFAM" id="SSF52172">
    <property type="entry name" value="CheY-like"/>
    <property type="match status" value="1"/>
</dbReference>
<dbReference type="InterPro" id="IPR000792">
    <property type="entry name" value="Tscrpt_reg_LuxR_C"/>
</dbReference>
<evidence type="ECO:0000256" key="2">
    <source>
        <dbReference type="ARBA" id="ARBA00023125"/>
    </source>
</evidence>
<dbReference type="AlphaFoldDB" id="A0A7X6GVR1"/>
<dbReference type="PANTHER" id="PTHR45566">
    <property type="entry name" value="HTH-TYPE TRANSCRIPTIONAL REGULATOR YHJB-RELATED"/>
    <property type="match status" value="1"/>
</dbReference>
<dbReference type="EMBL" id="JAAZQQ010000001">
    <property type="protein sequence ID" value="NKX43203.1"/>
    <property type="molecule type" value="Genomic_DNA"/>
</dbReference>
<dbReference type="Gene3D" id="1.10.10.10">
    <property type="entry name" value="Winged helix-like DNA-binding domain superfamily/Winged helix DNA-binding domain"/>
    <property type="match status" value="1"/>
</dbReference>
<dbReference type="InterPro" id="IPR016032">
    <property type="entry name" value="Sig_transdc_resp-reg_C-effctor"/>
</dbReference>
<dbReference type="SMART" id="SM00421">
    <property type="entry name" value="HTH_LUXR"/>
    <property type="match status" value="1"/>
</dbReference>
<dbReference type="PANTHER" id="PTHR45566:SF2">
    <property type="entry name" value="NARL SUBFAMILY"/>
    <property type="match status" value="1"/>
</dbReference>
<dbReference type="InterPro" id="IPR011006">
    <property type="entry name" value="CheY-like_superfamily"/>
</dbReference>
<feature type="domain" description="Response regulatory" evidence="5">
    <location>
        <begin position="2"/>
        <end position="117"/>
    </location>
</feature>
<dbReference type="Gene3D" id="3.40.50.2300">
    <property type="match status" value="1"/>
</dbReference>
<evidence type="ECO:0000313" key="7">
    <source>
        <dbReference type="Proteomes" id="UP000526408"/>
    </source>
</evidence>
<dbReference type="GO" id="GO:0003677">
    <property type="term" value="F:DNA binding"/>
    <property type="evidence" value="ECO:0007669"/>
    <property type="project" value="UniProtKB-KW"/>
</dbReference>
<keyword evidence="7" id="KW-1185">Reference proteome</keyword>
<dbReference type="GO" id="GO:0006355">
    <property type="term" value="P:regulation of DNA-templated transcription"/>
    <property type="evidence" value="ECO:0007669"/>
    <property type="project" value="InterPro"/>
</dbReference>
<dbReference type="PROSITE" id="PS50043">
    <property type="entry name" value="HTH_LUXR_2"/>
    <property type="match status" value="1"/>
</dbReference>
<evidence type="ECO:0000313" key="6">
    <source>
        <dbReference type="EMBL" id="NKX43203.1"/>
    </source>
</evidence>
<dbReference type="Proteomes" id="UP000526408">
    <property type="component" value="Unassembled WGS sequence"/>
</dbReference>
<dbReference type="CDD" id="cd06170">
    <property type="entry name" value="LuxR_C_like"/>
    <property type="match status" value="1"/>
</dbReference>
<dbReference type="GO" id="GO:0000160">
    <property type="term" value="P:phosphorelay signal transduction system"/>
    <property type="evidence" value="ECO:0007669"/>
    <property type="project" value="InterPro"/>
</dbReference>
<feature type="modified residue" description="4-aspartylphosphate" evidence="3">
    <location>
        <position position="52"/>
    </location>
</feature>
<gene>
    <name evidence="6" type="ORF">HCU73_01250</name>
</gene>
<dbReference type="CDD" id="cd17535">
    <property type="entry name" value="REC_NarL-like"/>
    <property type="match status" value="1"/>
</dbReference>
<feature type="domain" description="HTH luxR-type" evidence="4">
    <location>
        <begin position="129"/>
        <end position="194"/>
    </location>
</feature>
<dbReference type="PRINTS" id="PR00038">
    <property type="entry name" value="HTHLUXR"/>
</dbReference>
<dbReference type="PROSITE" id="PS50110">
    <property type="entry name" value="RESPONSE_REGULATORY"/>
    <property type="match status" value="1"/>
</dbReference>
<evidence type="ECO:0000259" key="4">
    <source>
        <dbReference type="PROSITE" id="PS50043"/>
    </source>
</evidence>
<accession>A0A7X6GVR1</accession>
<dbReference type="InterPro" id="IPR051015">
    <property type="entry name" value="EvgA-like"/>
</dbReference>
<dbReference type="Pfam" id="PF00196">
    <property type="entry name" value="GerE"/>
    <property type="match status" value="1"/>
</dbReference>
<proteinExistence type="predicted"/>
<dbReference type="Pfam" id="PF00072">
    <property type="entry name" value="Response_reg"/>
    <property type="match status" value="1"/>
</dbReference>
<evidence type="ECO:0000256" key="3">
    <source>
        <dbReference type="PROSITE-ProRule" id="PRU00169"/>
    </source>
</evidence>